<keyword evidence="6" id="KW-1185">Reference proteome</keyword>
<dbReference type="InterPro" id="IPR018062">
    <property type="entry name" value="HTH_AraC-typ_CS"/>
</dbReference>
<dbReference type="Proteomes" id="UP000033558">
    <property type="component" value="Unassembled WGS sequence"/>
</dbReference>
<dbReference type="InterPro" id="IPR018060">
    <property type="entry name" value="HTH_AraC"/>
</dbReference>
<dbReference type="Gene3D" id="1.10.10.60">
    <property type="entry name" value="Homeodomain-like"/>
    <property type="match status" value="2"/>
</dbReference>
<dbReference type="CDD" id="cd02208">
    <property type="entry name" value="cupin_RmlC-like"/>
    <property type="match status" value="1"/>
</dbReference>
<reference evidence="5 6" key="1">
    <citation type="submission" date="2015-01" db="EMBL/GenBank/DDBJ databases">
        <title>Comparative genomics of the lactic acid bacteria isolated from the honey bee gut.</title>
        <authorList>
            <person name="Ellegaard K.M."/>
            <person name="Tamarit D."/>
            <person name="Javelind E."/>
            <person name="Olofsson T."/>
            <person name="Andersson S.G."/>
            <person name="Vasquez A."/>
        </authorList>
    </citation>
    <scope>NUCLEOTIDE SEQUENCE [LARGE SCALE GENOMIC DNA]</scope>
    <source>
        <strain evidence="5 6">Bin4</strain>
    </source>
</reference>
<dbReference type="InterPro" id="IPR037923">
    <property type="entry name" value="HTH-like"/>
</dbReference>
<gene>
    <name evidence="5" type="ORF">JG30_13430</name>
</gene>
<accession>A0A0F4LQR2</accession>
<evidence type="ECO:0000256" key="2">
    <source>
        <dbReference type="ARBA" id="ARBA00023125"/>
    </source>
</evidence>
<organism evidence="5 6">
    <name type="scientific">Bombilactobacillus mellifer</name>
    <dbReference type="NCBI Taxonomy" id="1218492"/>
    <lineage>
        <taxon>Bacteria</taxon>
        <taxon>Bacillati</taxon>
        <taxon>Bacillota</taxon>
        <taxon>Bacilli</taxon>
        <taxon>Lactobacillales</taxon>
        <taxon>Lactobacillaceae</taxon>
        <taxon>Bombilactobacillus</taxon>
    </lineage>
</organism>
<dbReference type="PRINTS" id="PR00032">
    <property type="entry name" value="HTHARAC"/>
</dbReference>
<evidence type="ECO:0000259" key="4">
    <source>
        <dbReference type="PROSITE" id="PS01124"/>
    </source>
</evidence>
<name>A0A0F4LQR2_9LACO</name>
<dbReference type="InterPro" id="IPR020449">
    <property type="entry name" value="Tscrpt_reg_AraC-type_HTH"/>
</dbReference>
<dbReference type="EMBL" id="JXJQ01000010">
    <property type="protein sequence ID" value="KJY60658.1"/>
    <property type="molecule type" value="Genomic_DNA"/>
</dbReference>
<dbReference type="STRING" id="1218492.JG30_13430"/>
<evidence type="ECO:0000313" key="5">
    <source>
        <dbReference type="EMBL" id="KJY60658.1"/>
    </source>
</evidence>
<feature type="domain" description="HTH araC/xylS-type" evidence="4">
    <location>
        <begin position="180"/>
        <end position="279"/>
    </location>
</feature>
<proteinExistence type="predicted"/>
<dbReference type="Pfam" id="PF12833">
    <property type="entry name" value="HTH_18"/>
    <property type="match status" value="1"/>
</dbReference>
<comment type="caution">
    <text evidence="5">The sequence shown here is derived from an EMBL/GenBank/DDBJ whole genome shotgun (WGS) entry which is preliminary data.</text>
</comment>
<dbReference type="PROSITE" id="PS00041">
    <property type="entry name" value="HTH_ARAC_FAMILY_1"/>
    <property type="match status" value="1"/>
</dbReference>
<dbReference type="SUPFAM" id="SSF46689">
    <property type="entry name" value="Homeodomain-like"/>
    <property type="match status" value="2"/>
</dbReference>
<dbReference type="InterPro" id="IPR009057">
    <property type="entry name" value="Homeodomain-like_sf"/>
</dbReference>
<dbReference type="PANTHER" id="PTHR43280">
    <property type="entry name" value="ARAC-FAMILY TRANSCRIPTIONAL REGULATOR"/>
    <property type="match status" value="1"/>
</dbReference>
<dbReference type="HOGENOM" id="CLU_000445_88_3_9"/>
<dbReference type="SMART" id="SM00342">
    <property type="entry name" value="HTH_ARAC"/>
    <property type="match status" value="1"/>
</dbReference>
<dbReference type="OrthoDB" id="182534at2"/>
<dbReference type="AlphaFoldDB" id="A0A0F4LQR2"/>
<keyword evidence="3" id="KW-0804">Transcription</keyword>
<evidence type="ECO:0000313" key="6">
    <source>
        <dbReference type="Proteomes" id="UP000033558"/>
    </source>
</evidence>
<keyword evidence="1" id="KW-0805">Transcription regulation</keyword>
<keyword evidence="2" id="KW-0238">DNA-binding</keyword>
<dbReference type="InterPro" id="IPR014710">
    <property type="entry name" value="RmlC-like_jellyroll"/>
</dbReference>
<sequence length="283" mass="32560">MQQRFLQMQNRTKISKNTDLANPQLVYIAKITPEDYYVKRGIHRHQKICEITLIQSGRGYYLIEENQELVQQGDVLIVDTGVLHGEGRVLPSICIGLIFDTKKTHYHLISSHIRPVFHFKSEISRALIAQANVAFNLLESSATQAQHLAANIICQSLLPFIMDHLFIDACLKKTSSVTAQLIKNYLDQHYSEKLQIQEVCQVLSLSQTYADSEFQNNYGLSPVQYLTGRRIGEAQTLLINYPHMLIYDVATAVGYENITYFNRVFKKFCGYSPSKYRNIYREQ</sequence>
<dbReference type="PROSITE" id="PS01124">
    <property type="entry name" value="HTH_ARAC_FAMILY_2"/>
    <property type="match status" value="1"/>
</dbReference>
<dbReference type="GO" id="GO:0043565">
    <property type="term" value="F:sequence-specific DNA binding"/>
    <property type="evidence" value="ECO:0007669"/>
    <property type="project" value="InterPro"/>
</dbReference>
<dbReference type="GO" id="GO:0003700">
    <property type="term" value="F:DNA-binding transcription factor activity"/>
    <property type="evidence" value="ECO:0007669"/>
    <property type="project" value="InterPro"/>
</dbReference>
<evidence type="ECO:0000256" key="3">
    <source>
        <dbReference type="ARBA" id="ARBA00023163"/>
    </source>
</evidence>
<evidence type="ECO:0000256" key="1">
    <source>
        <dbReference type="ARBA" id="ARBA00023015"/>
    </source>
</evidence>
<dbReference type="PANTHER" id="PTHR43280:SF27">
    <property type="entry name" value="TRANSCRIPTIONAL REGULATOR MTLR"/>
    <property type="match status" value="1"/>
</dbReference>
<dbReference type="Gene3D" id="2.60.120.10">
    <property type="entry name" value="Jelly Rolls"/>
    <property type="match status" value="1"/>
</dbReference>
<protein>
    <recommendedName>
        <fullName evidence="4">HTH araC/xylS-type domain-containing protein</fullName>
    </recommendedName>
</protein>
<dbReference type="SUPFAM" id="SSF51215">
    <property type="entry name" value="Regulatory protein AraC"/>
    <property type="match status" value="1"/>
</dbReference>
<dbReference type="PATRIC" id="fig|1218492.5.peg.1394"/>
<dbReference type="RefSeq" id="WP_046317397.1">
    <property type="nucleotide sequence ID" value="NZ_JBHSZT010000005.1"/>
</dbReference>